<reference evidence="2" key="1">
    <citation type="journal article" date="2023" name="Mol. Phylogenet. Evol.">
        <title>Genome-scale phylogeny and comparative genomics of the fungal order Sordariales.</title>
        <authorList>
            <person name="Hensen N."/>
            <person name="Bonometti L."/>
            <person name="Westerberg I."/>
            <person name="Brannstrom I.O."/>
            <person name="Guillou S."/>
            <person name="Cros-Aarteil S."/>
            <person name="Calhoun S."/>
            <person name="Haridas S."/>
            <person name="Kuo A."/>
            <person name="Mondo S."/>
            <person name="Pangilinan J."/>
            <person name="Riley R."/>
            <person name="LaButti K."/>
            <person name="Andreopoulos B."/>
            <person name="Lipzen A."/>
            <person name="Chen C."/>
            <person name="Yan M."/>
            <person name="Daum C."/>
            <person name="Ng V."/>
            <person name="Clum A."/>
            <person name="Steindorff A."/>
            <person name="Ohm R.A."/>
            <person name="Martin F."/>
            <person name="Silar P."/>
            <person name="Natvig D.O."/>
            <person name="Lalanne C."/>
            <person name="Gautier V."/>
            <person name="Ament-Velasquez S.L."/>
            <person name="Kruys A."/>
            <person name="Hutchinson M.I."/>
            <person name="Powell A.J."/>
            <person name="Barry K."/>
            <person name="Miller A.N."/>
            <person name="Grigoriev I.V."/>
            <person name="Debuchy R."/>
            <person name="Gladieux P."/>
            <person name="Hiltunen Thoren M."/>
            <person name="Johannesson H."/>
        </authorList>
    </citation>
    <scope>NUCLEOTIDE SEQUENCE</scope>
    <source>
        <strain evidence="2">CBS 314.62</strain>
    </source>
</reference>
<dbReference type="EMBL" id="JAULSO010000001">
    <property type="protein sequence ID" value="KAK3695180.1"/>
    <property type="molecule type" value="Genomic_DNA"/>
</dbReference>
<proteinExistence type="predicted"/>
<gene>
    <name evidence="2" type="ORF">B0T22DRAFT_96803</name>
</gene>
<feature type="compositionally biased region" description="Basic residues" evidence="1">
    <location>
        <begin position="1"/>
        <end position="12"/>
    </location>
</feature>
<protein>
    <submittedName>
        <fullName evidence="2">Uncharacterized protein</fullName>
    </submittedName>
</protein>
<name>A0AAE0XKQ7_9PEZI</name>
<dbReference type="AlphaFoldDB" id="A0AAE0XKQ7"/>
<organism evidence="2 3">
    <name type="scientific">Podospora appendiculata</name>
    <dbReference type="NCBI Taxonomy" id="314037"/>
    <lineage>
        <taxon>Eukaryota</taxon>
        <taxon>Fungi</taxon>
        <taxon>Dikarya</taxon>
        <taxon>Ascomycota</taxon>
        <taxon>Pezizomycotina</taxon>
        <taxon>Sordariomycetes</taxon>
        <taxon>Sordariomycetidae</taxon>
        <taxon>Sordariales</taxon>
        <taxon>Podosporaceae</taxon>
        <taxon>Podospora</taxon>
    </lineage>
</organism>
<accession>A0AAE0XKQ7</accession>
<evidence type="ECO:0000313" key="2">
    <source>
        <dbReference type="EMBL" id="KAK3695180.1"/>
    </source>
</evidence>
<feature type="region of interest" description="Disordered" evidence="1">
    <location>
        <begin position="143"/>
        <end position="196"/>
    </location>
</feature>
<reference evidence="2" key="2">
    <citation type="submission" date="2023-06" db="EMBL/GenBank/DDBJ databases">
        <authorList>
            <consortium name="Lawrence Berkeley National Laboratory"/>
            <person name="Haridas S."/>
            <person name="Hensen N."/>
            <person name="Bonometti L."/>
            <person name="Westerberg I."/>
            <person name="Brannstrom I.O."/>
            <person name="Guillou S."/>
            <person name="Cros-Aarteil S."/>
            <person name="Calhoun S."/>
            <person name="Kuo A."/>
            <person name="Mondo S."/>
            <person name="Pangilinan J."/>
            <person name="Riley R."/>
            <person name="Labutti K."/>
            <person name="Andreopoulos B."/>
            <person name="Lipzen A."/>
            <person name="Chen C."/>
            <person name="Yanf M."/>
            <person name="Daum C."/>
            <person name="Ng V."/>
            <person name="Clum A."/>
            <person name="Steindorff A."/>
            <person name="Ohm R."/>
            <person name="Martin F."/>
            <person name="Silar P."/>
            <person name="Natvig D."/>
            <person name="Lalanne C."/>
            <person name="Gautier V."/>
            <person name="Ament-Velasquez S.L."/>
            <person name="Kruys A."/>
            <person name="Hutchinson M.I."/>
            <person name="Powell A.J."/>
            <person name="Barry K."/>
            <person name="Miller A.N."/>
            <person name="Grigoriev I.V."/>
            <person name="Debuchy R."/>
            <person name="Gladieux P."/>
            <person name="Thoren M.H."/>
            <person name="Johannesson H."/>
        </authorList>
    </citation>
    <scope>NUCLEOTIDE SEQUENCE</scope>
    <source>
        <strain evidence="2">CBS 314.62</strain>
    </source>
</reference>
<feature type="compositionally biased region" description="Acidic residues" evidence="1">
    <location>
        <begin position="146"/>
        <end position="167"/>
    </location>
</feature>
<evidence type="ECO:0000313" key="3">
    <source>
        <dbReference type="Proteomes" id="UP001270362"/>
    </source>
</evidence>
<sequence>MLSPRASRRPHRPEKTFGLKVTPPVPLSGMTKESKKRLQKATVMYVISGLRRQQQQQRQQQKRQKVIYSALSLESWTMLPDADSDFATDCVFLKDSAMRFDDGHCVSVSRSIQRPGDNVQVSAGNSRNLDAVSGIWNLYMTPTDLLDPDSDDENDDNDDDDEMEDAPGDLTPSCADATFSPIQEHSGSGAFDTRYPKPKRRMSLMSMPFSFPSKRPRVIETHEGLPDDWSVIADSSLVPTYGPSEIIEHPARLMLLKNAVAKARIAKKKMMRDLEFACRTLLQNALDQQSRCASQQRFEPTKCVAVGAVH</sequence>
<comment type="caution">
    <text evidence="2">The sequence shown here is derived from an EMBL/GenBank/DDBJ whole genome shotgun (WGS) entry which is preliminary data.</text>
</comment>
<feature type="region of interest" description="Disordered" evidence="1">
    <location>
        <begin position="1"/>
        <end position="34"/>
    </location>
</feature>
<keyword evidence="3" id="KW-1185">Reference proteome</keyword>
<evidence type="ECO:0000256" key="1">
    <source>
        <dbReference type="SAM" id="MobiDB-lite"/>
    </source>
</evidence>
<dbReference type="Proteomes" id="UP001270362">
    <property type="component" value="Unassembled WGS sequence"/>
</dbReference>